<reference evidence="2" key="1">
    <citation type="journal article" date="2022" name="Int. J. Syst. Evol. Microbiol.">
        <title>Anaeromyxobacter oryzae sp. nov., Anaeromyxobacter diazotrophicus sp. nov. and Anaeromyxobacter paludicola sp. nov., isolated from paddy soils.</title>
        <authorList>
            <person name="Itoh H."/>
            <person name="Xu Z."/>
            <person name="Mise K."/>
            <person name="Masuda Y."/>
            <person name="Ushijima N."/>
            <person name="Hayakawa C."/>
            <person name="Shiratori Y."/>
            <person name="Senoo K."/>
        </authorList>
    </citation>
    <scope>NUCLEOTIDE SEQUENCE [LARGE SCALE GENOMIC DNA]</scope>
    <source>
        <strain evidence="2">Red630</strain>
    </source>
</reference>
<organism evidence="1 2">
    <name type="scientific">Anaeromyxobacter paludicola</name>
    <dbReference type="NCBI Taxonomy" id="2918171"/>
    <lineage>
        <taxon>Bacteria</taxon>
        <taxon>Pseudomonadati</taxon>
        <taxon>Myxococcota</taxon>
        <taxon>Myxococcia</taxon>
        <taxon>Myxococcales</taxon>
        <taxon>Cystobacterineae</taxon>
        <taxon>Anaeromyxobacteraceae</taxon>
        <taxon>Anaeromyxobacter</taxon>
    </lineage>
</organism>
<accession>A0ABN6N3R0</accession>
<protein>
    <submittedName>
        <fullName evidence="1">Uncharacterized protein</fullName>
    </submittedName>
</protein>
<evidence type="ECO:0000313" key="1">
    <source>
        <dbReference type="EMBL" id="BDG07809.1"/>
    </source>
</evidence>
<name>A0ABN6N3R0_9BACT</name>
<dbReference type="EMBL" id="AP025592">
    <property type="protein sequence ID" value="BDG07809.1"/>
    <property type="molecule type" value="Genomic_DNA"/>
</dbReference>
<dbReference type="Proteomes" id="UP001162734">
    <property type="component" value="Chromosome"/>
</dbReference>
<keyword evidence="2" id="KW-1185">Reference proteome</keyword>
<sequence>MSPLPERPEEGSGTSFWVRPARFTAGHSEPARVPVFSFFEELFRARQLDAVSERQKISAG</sequence>
<dbReference type="RefSeq" id="WP_248344742.1">
    <property type="nucleotide sequence ID" value="NZ_AP025592.1"/>
</dbReference>
<proteinExistence type="predicted"/>
<evidence type="ECO:0000313" key="2">
    <source>
        <dbReference type="Proteomes" id="UP001162734"/>
    </source>
</evidence>
<gene>
    <name evidence="1" type="ORF">AMPC_09220</name>
</gene>